<proteinExistence type="predicted"/>
<evidence type="ECO:0000313" key="1">
    <source>
        <dbReference type="EMBL" id="KAJ9117696.1"/>
    </source>
</evidence>
<gene>
    <name evidence="1" type="ORF">QFC24_006410</name>
</gene>
<comment type="caution">
    <text evidence="1">The sequence shown here is derived from an EMBL/GenBank/DDBJ whole genome shotgun (WGS) entry which is preliminary data.</text>
</comment>
<sequence>MFFIPTAFTALLTLAQAMPIAPVNLSKRAVGATIRPTYNNNVCLGVTALSNGAILTTGACTLGTGFYNQWDISPGDNQVVRLSNLPAGSGQWCLDAGLDFTSGGIVPLKIWQCYPGVPQQRGRYGIFTQGCFDSAATGGNPASQTWNIVESTTPPPSPPPSEGRTIRPTFDSNTCLGVTQLANGASMSFGSCTPTTGFYSRWDIVPGDNQVVRLSGLNWCLDAGLDFNSGSIISLKIWQCYPGVPQQRWWYTDGKSSKFPLSASLLLT</sequence>
<dbReference type="Proteomes" id="UP001234202">
    <property type="component" value="Unassembled WGS sequence"/>
</dbReference>
<evidence type="ECO:0000313" key="2">
    <source>
        <dbReference type="Proteomes" id="UP001234202"/>
    </source>
</evidence>
<keyword evidence="2" id="KW-1185">Reference proteome</keyword>
<reference evidence="1" key="1">
    <citation type="submission" date="2023-04" db="EMBL/GenBank/DDBJ databases">
        <title>Draft Genome sequencing of Naganishia species isolated from polar environments using Oxford Nanopore Technology.</title>
        <authorList>
            <person name="Leo P."/>
            <person name="Venkateswaran K."/>
        </authorList>
    </citation>
    <scope>NUCLEOTIDE SEQUENCE</scope>
    <source>
        <strain evidence="1">DBVPG 5303</strain>
    </source>
</reference>
<name>A0ACC2X224_9TREE</name>
<organism evidence="1 2">
    <name type="scientific">Naganishia onofrii</name>
    <dbReference type="NCBI Taxonomy" id="1851511"/>
    <lineage>
        <taxon>Eukaryota</taxon>
        <taxon>Fungi</taxon>
        <taxon>Dikarya</taxon>
        <taxon>Basidiomycota</taxon>
        <taxon>Agaricomycotina</taxon>
        <taxon>Tremellomycetes</taxon>
        <taxon>Filobasidiales</taxon>
        <taxon>Filobasidiaceae</taxon>
        <taxon>Naganishia</taxon>
    </lineage>
</organism>
<dbReference type="EMBL" id="JASBWV010000031">
    <property type="protein sequence ID" value="KAJ9117696.1"/>
    <property type="molecule type" value="Genomic_DNA"/>
</dbReference>
<protein>
    <submittedName>
        <fullName evidence="1">Uncharacterized protein</fullName>
    </submittedName>
</protein>
<accession>A0ACC2X224</accession>